<dbReference type="GO" id="GO:0033013">
    <property type="term" value="P:tetrapyrrole metabolic process"/>
    <property type="evidence" value="ECO:0007669"/>
    <property type="project" value="UniProtKB-ARBA"/>
</dbReference>
<feature type="transmembrane region" description="Helical" evidence="6">
    <location>
        <begin position="37"/>
        <end position="57"/>
    </location>
</feature>
<keyword evidence="8" id="KW-1185">Reference proteome</keyword>
<evidence type="ECO:0000256" key="4">
    <source>
        <dbReference type="ARBA" id="ARBA00022989"/>
    </source>
</evidence>
<dbReference type="EMBL" id="FOVR01000005">
    <property type="protein sequence ID" value="SFO40283.1"/>
    <property type="molecule type" value="Genomic_DNA"/>
</dbReference>
<dbReference type="CDD" id="cd15904">
    <property type="entry name" value="TSPO_MBR"/>
    <property type="match status" value="1"/>
</dbReference>
<evidence type="ECO:0000256" key="6">
    <source>
        <dbReference type="SAM" id="Phobius"/>
    </source>
</evidence>
<evidence type="ECO:0000256" key="5">
    <source>
        <dbReference type="ARBA" id="ARBA00023136"/>
    </source>
</evidence>
<dbReference type="PANTHER" id="PTHR10057:SF0">
    <property type="entry name" value="TRANSLOCATOR PROTEIN"/>
    <property type="match status" value="1"/>
</dbReference>
<dbReference type="Proteomes" id="UP000199236">
    <property type="component" value="Unassembled WGS sequence"/>
</dbReference>
<dbReference type="InterPro" id="IPR004307">
    <property type="entry name" value="TspO_MBR"/>
</dbReference>
<dbReference type="GO" id="GO:0016020">
    <property type="term" value="C:membrane"/>
    <property type="evidence" value="ECO:0007669"/>
    <property type="project" value="UniProtKB-SubCell"/>
</dbReference>
<dbReference type="PANTHER" id="PTHR10057">
    <property type="entry name" value="PERIPHERAL-TYPE BENZODIAZEPINE RECEPTOR"/>
    <property type="match status" value="1"/>
</dbReference>
<feature type="transmembrane region" description="Helical" evidence="6">
    <location>
        <begin position="157"/>
        <end position="182"/>
    </location>
</feature>
<gene>
    <name evidence="7" type="ORF">SAMN04488056_105219</name>
</gene>
<feature type="transmembrane region" description="Helical" evidence="6">
    <location>
        <begin position="133"/>
        <end position="150"/>
    </location>
</feature>
<comment type="subcellular location">
    <subcellularLocation>
        <location evidence="1">Membrane</location>
        <topology evidence="1">Multi-pass membrane protein</topology>
    </subcellularLocation>
</comment>
<keyword evidence="4 6" id="KW-1133">Transmembrane helix</keyword>
<evidence type="ECO:0000256" key="3">
    <source>
        <dbReference type="ARBA" id="ARBA00022692"/>
    </source>
</evidence>
<name>A0A1I5GWK7_9HYPH</name>
<dbReference type="Gene3D" id="1.20.1260.100">
    <property type="entry name" value="TspO/MBR protein"/>
    <property type="match status" value="1"/>
</dbReference>
<keyword evidence="3 6" id="KW-0812">Transmembrane</keyword>
<dbReference type="STRING" id="655353.SAMN04488056_105219"/>
<keyword evidence="5 6" id="KW-0472">Membrane</keyword>
<dbReference type="InterPro" id="IPR038330">
    <property type="entry name" value="TspO/MBR-related_sf"/>
</dbReference>
<feature type="transmembrane region" description="Helical" evidence="6">
    <location>
        <begin position="77"/>
        <end position="98"/>
    </location>
</feature>
<dbReference type="FunFam" id="1.20.1260.100:FF:000001">
    <property type="entry name" value="translocator protein 2"/>
    <property type="match status" value="1"/>
</dbReference>
<sequence>MICALFQGTKTGADPFVMRGRETSENGQDMNIKSSSWLTYGLFLLISVGGGLLIGANNIPGPWYQGLVKPPFTPPNWLFAPAWTFLYILIGIVGARIYQSAFSKDLLPMWLVQMGLNFAWSPVFFTLKNLPGSVAIITLLLVIIISFIVRTRKRDPLAALLFVPYLLWVGYASYLNLSIWLLN</sequence>
<evidence type="ECO:0000256" key="1">
    <source>
        <dbReference type="ARBA" id="ARBA00004141"/>
    </source>
</evidence>
<protein>
    <submittedName>
        <fullName evidence="7">TspO and MBR related proteins</fullName>
    </submittedName>
</protein>
<comment type="similarity">
    <text evidence="2">Belongs to the TspO/BZRP family.</text>
</comment>
<reference evidence="7 8" key="1">
    <citation type="submission" date="2016-10" db="EMBL/GenBank/DDBJ databases">
        <authorList>
            <person name="de Groot N.N."/>
        </authorList>
    </citation>
    <scope>NUCLEOTIDE SEQUENCE [LARGE SCALE GENOMIC DNA]</scope>
    <source>
        <strain evidence="7 8">CGMCC 1.9157</strain>
    </source>
</reference>
<evidence type="ECO:0000313" key="7">
    <source>
        <dbReference type="EMBL" id="SFO40283.1"/>
    </source>
</evidence>
<dbReference type="Pfam" id="PF03073">
    <property type="entry name" value="TspO_MBR"/>
    <property type="match status" value="1"/>
</dbReference>
<evidence type="ECO:0000256" key="2">
    <source>
        <dbReference type="ARBA" id="ARBA00007524"/>
    </source>
</evidence>
<dbReference type="AlphaFoldDB" id="A0A1I5GWK7"/>
<organism evidence="7 8">
    <name type="scientific">Cohaesibacter marisflavi</name>
    <dbReference type="NCBI Taxonomy" id="655353"/>
    <lineage>
        <taxon>Bacteria</taxon>
        <taxon>Pseudomonadati</taxon>
        <taxon>Pseudomonadota</taxon>
        <taxon>Alphaproteobacteria</taxon>
        <taxon>Hyphomicrobiales</taxon>
        <taxon>Cohaesibacteraceae</taxon>
    </lineage>
</organism>
<accession>A0A1I5GWK7</accession>
<proteinExistence type="inferred from homology"/>
<feature type="transmembrane region" description="Helical" evidence="6">
    <location>
        <begin position="110"/>
        <end position="127"/>
    </location>
</feature>
<evidence type="ECO:0000313" key="8">
    <source>
        <dbReference type="Proteomes" id="UP000199236"/>
    </source>
</evidence>